<reference evidence="5" key="1">
    <citation type="journal article" date="2017" name="Plant J.">
        <title>The pomegranate (Punica granatum L.) genome and the genomics of punicalagin biosynthesis.</title>
        <authorList>
            <person name="Qin G."/>
            <person name="Xu C."/>
            <person name="Ming R."/>
            <person name="Tang H."/>
            <person name="Guyot R."/>
            <person name="Kramer E.M."/>
            <person name="Hu Y."/>
            <person name="Yi X."/>
            <person name="Qi Y."/>
            <person name="Xu X."/>
            <person name="Gao Z."/>
            <person name="Pan H."/>
            <person name="Jian J."/>
            <person name="Tian Y."/>
            <person name="Yue Z."/>
            <person name="Xu Y."/>
        </authorList>
    </citation>
    <scope>NUCLEOTIDE SEQUENCE [LARGE SCALE GENOMIC DNA]</scope>
    <source>
        <strain evidence="5">cv. Dabenzi</strain>
    </source>
</reference>
<dbReference type="Pfam" id="PF00657">
    <property type="entry name" value="Lipase_GDSL"/>
    <property type="match status" value="3"/>
</dbReference>
<dbReference type="InterPro" id="IPR036514">
    <property type="entry name" value="SGNH_hydro_sf"/>
</dbReference>
<organism evidence="4 5">
    <name type="scientific">Punica granatum</name>
    <name type="common">Pomegranate</name>
    <dbReference type="NCBI Taxonomy" id="22663"/>
    <lineage>
        <taxon>Eukaryota</taxon>
        <taxon>Viridiplantae</taxon>
        <taxon>Streptophyta</taxon>
        <taxon>Embryophyta</taxon>
        <taxon>Tracheophyta</taxon>
        <taxon>Spermatophyta</taxon>
        <taxon>Magnoliopsida</taxon>
        <taxon>eudicotyledons</taxon>
        <taxon>Gunneridae</taxon>
        <taxon>Pentapetalae</taxon>
        <taxon>rosids</taxon>
        <taxon>malvids</taxon>
        <taxon>Myrtales</taxon>
        <taxon>Lythraceae</taxon>
        <taxon>Punica</taxon>
    </lineage>
</organism>
<proteinExistence type="inferred from homology"/>
<evidence type="ECO:0000256" key="1">
    <source>
        <dbReference type="ARBA" id="ARBA00008668"/>
    </source>
</evidence>
<dbReference type="CDD" id="cd01837">
    <property type="entry name" value="SGNH_plant_lipase_like"/>
    <property type="match status" value="2"/>
</dbReference>
<evidence type="ECO:0000313" key="5">
    <source>
        <dbReference type="Proteomes" id="UP000197138"/>
    </source>
</evidence>
<dbReference type="InterPro" id="IPR001087">
    <property type="entry name" value="GDSL"/>
</dbReference>
<dbReference type="InterPro" id="IPR008265">
    <property type="entry name" value="Lipase_GDSL_AS"/>
</dbReference>
<accession>A0A218W697</accession>
<dbReference type="GO" id="GO:0006629">
    <property type="term" value="P:lipid metabolic process"/>
    <property type="evidence" value="ECO:0007669"/>
    <property type="project" value="InterPro"/>
</dbReference>
<evidence type="ECO:0000313" key="4">
    <source>
        <dbReference type="EMBL" id="OWM68397.1"/>
    </source>
</evidence>
<dbReference type="InterPro" id="IPR044552">
    <property type="entry name" value="GLIP1-5/GLL25"/>
</dbReference>
<name>A0A218W697_PUNGR</name>
<evidence type="ECO:0000256" key="3">
    <source>
        <dbReference type="SAM" id="SignalP"/>
    </source>
</evidence>
<comment type="caution">
    <text evidence="4">The sequence shown here is derived from an EMBL/GenBank/DDBJ whole genome shotgun (WGS) entry which is preliminary data.</text>
</comment>
<protein>
    <recommendedName>
        <fullName evidence="6">GDSL esterase/lipase 1-like</fullName>
    </recommendedName>
</protein>
<gene>
    <name evidence="4" type="ORF">CDL15_Pgr004879</name>
</gene>
<feature type="signal peptide" evidence="3">
    <location>
        <begin position="1"/>
        <end position="28"/>
    </location>
</feature>
<dbReference type="AlphaFoldDB" id="A0A218W697"/>
<sequence length="851" mass="94262">MSISLSSHICLFTLLCSSLLITTIGTDARPSWHERRSNTLFIFGDSLFDAGTNNFINTTADFQANFFPYGESFFKYPTGRFSDGRLIPDFIAELAGLPLILPYLHPEFRFISGANFASGGASALVETYEGFVVNLKTQMMQFEELKKRLKKNFGDEQAGNIVSKAVYMVSIGGNDYLLPIRLNSTVFQSHSHEEYVAMVSRKGRRHVAGRVCIEGTIAVEGREGRQCTDAQPSWPERQAALFIFGDSLFDAGTNNFINTTTALQANFFPYGESFFKYPTGRFCDGRLITDFIAKSAGLPLIPPYLHPKFRFIGGANFASGGAGALVETNEGFVVTLKTQMMQFEKLEKKLKSKFGDEEAGKIVSKAVYMISIGGNDYYFPISSNSTLFQSHSHEEYVEMVIGNLTTVVKKINSKGGQNFGFVNLGPLGCFPLTRALAGTSGACLSELNELAKLHNRALPKALDKLANELDGFKYSIFDFFNAGIQRINNASEFVGTDAQFSWHGSRANALFIFGDSIFDAGTNDFINTTTDFQANFFPYGKSFLSYPTGRFSNGRLIPDFIAEFAGLPLILPYLHPEFRFNGGANFASGGGGALVETYEGLVVNLKTQMTQFKKLEKQLKREFGDEEARKIVLEAVYLISSGGNDYLFSTSANSVVFQSHSHEEYVGMVIGNVTTVVKDIHSRGGQKFGFVNMGPLGCVPHTRALAGSSGACFGELNELLKLHNRALPKALEKLADELDGFKYSIFDHFNAGMQRINNPSKFGFKEGKMACCGSGLYRGNYSCGGKRGETDYELCKDPSEYVTFDAFHPSERTHRQFAELMWSGRPPTTGPYNLRALFNLHKQNYIWTFLR</sequence>
<dbReference type="GO" id="GO:0016298">
    <property type="term" value="F:lipase activity"/>
    <property type="evidence" value="ECO:0007669"/>
    <property type="project" value="InterPro"/>
</dbReference>
<dbReference type="PANTHER" id="PTHR45966">
    <property type="entry name" value="GDSL-LIKE LIPASE/ACYLHYDROLASE"/>
    <property type="match status" value="1"/>
</dbReference>
<dbReference type="EMBL" id="MTKT01005034">
    <property type="protein sequence ID" value="OWM68397.1"/>
    <property type="molecule type" value="Genomic_DNA"/>
</dbReference>
<evidence type="ECO:0000256" key="2">
    <source>
        <dbReference type="ARBA" id="ARBA00022729"/>
    </source>
</evidence>
<comment type="similarity">
    <text evidence="1">Belongs to the 'GDSL' lipolytic enzyme family.</text>
</comment>
<dbReference type="Proteomes" id="UP000197138">
    <property type="component" value="Unassembled WGS sequence"/>
</dbReference>
<dbReference type="Gene3D" id="3.40.50.1110">
    <property type="entry name" value="SGNH hydrolase"/>
    <property type="match status" value="3"/>
</dbReference>
<evidence type="ECO:0008006" key="6">
    <source>
        <dbReference type="Google" id="ProtNLM"/>
    </source>
</evidence>
<dbReference type="PROSITE" id="PS01098">
    <property type="entry name" value="LIPASE_GDSL_SER"/>
    <property type="match status" value="3"/>
</dbReference>
<dbReference type="FunFam" id="3.40.50.1110:FF:000003">
    <property type="entry name" value="GDSL esterase/lipase APG"/>
    <property type="match status" value="2"/>
</dbReference>
<dbReference type="SUPFAM" id="SSF52266">
    <property type="entry name" value="SGNH hydrolase"/>
    <property type="match status" value="2"/>
</dbReference>
<keyword evidence="2 3" id="KW-0732">Signal</keyword>
<dbReference type="PANTHER" id="PTHR45966:SF1">
    <property type="entry name" value="GDSL ESTERASE_LIPASE 1-RELATED"/>
    <property type="match status" value="1"/>
</dbReference>
<feature type="chain" id="PRO_5012374785" description="GDSL esterase/lipase 1-like" evidence="3">
    <location>
        <begin position="29"/>
        <end position="851"/>
    </location>
</feature>
<dbReference type="InterPro" id="IPR035669">
    <property type="entry name" value="SGNH_plant_lipase-like"/>
</dbReference>